<feature type="compositionally biased region" description="Low complexity" evidence="1">
    <location>
        <begin position="17"/>
        <end position="30"/>
    </location>
</feature>
<feature type="region of interest" description="Disordered" evidence="1">
    <location>
        <begin position="1"/>
        <end position="35"/>
    </location>
</feature>
<evidence type="ECO:0000313" key="3">
    <source>
        <dbReference type="EMBL" id="CAA2963391.1"/>
    </source>
</evidence>
<keyword evidence="4" id="KW-1185">Reference proteome</keyword>
<sequence length="357" mass="38992">MEKERRVNGNGGGYDWSPMSSSSSPSKPSSTGINGETNCILHPVSKLDTLAGVAIKYGVEVADIKRINGLVTDIQMFALKTLEIPLPGRHPPSPSLCNDLDSQQPSSFEQTPTRRRHSDLFDSFQSLKSSSQPKISPAMRSLQGYYGLKPEDQKTAAEGIEMSMYRRGVQYLEDGQFSKPSPNSNSSPSNHRKSDSDLANRVFPQEVEDSDSDKWTEKLLRRRQKSEEDFTSRTPEMLLEDNNTSGGFSTLTGKGLALRPKSASRTSSGVDVEASGMNQSAIAMGDAFLADSISGVRKSSSTSCLQDPDNNTISSMWPATMWNLKPDFQALSTASITRPIFDGLPKPNGRRNKAAVD</sequence>
<dbReference type="InterPro" id="IPR045030">
    <property type="entry name" value="LYSM1-4"/>
</dbReference>
<reference evidence="3 4" key="1">
    <citation type="submission" date="2019-12" db="EMBL/GenBank/DDBJ databases">
        <authorList>
            <person name="Alioto T."/>
            <person name="Alioto T."/>
            <person name="Gomez Garrido J."/>
        </authorList>
    </citation>
    <scope>NUCLEOTIDE SEQUENCE [LARGE SCALE GENOMIC DNA]</scope>
</reference>
<dbReference type="Gramene" id="OE9A043903T1">
    <property type="protein sequence ID" value="OE9A043903C1"/>
    <property type="gene ID" value="OE9A043903"/>
</dbReference>
<accession>A0A8S0QAA2</accession>
<evidence type="ECO:0000313" key="4">
    <source>
        <dbReference type="Proteomes" id="UP000594638"/>
    </source>
</evidence>
<dbReference type="PANTHER" id="PTHR20932:SF55">
    <property type="entry name" value="LYSM DOMAIN-CONTAINING PROTEIN"/>
    <property type="match status" value="1"/>
</dbReference>
<dbReference type="EMBL" id="CACTIH010001809">
    <property type="protein sequence ID" value="CAA2963391.1"/>
    <property type="molecule type" value="Genomic_DNA"/>
</dbReference>
<dbReference type="InterPro" id="IPR036779">
    <property type="entry name" value="LysM_dom_sf"/>
</dbReference>
<evidence type="ECO:0000256" key="1">
    <source>
        <dbReference type="SAM" id="MobiDB-lite"/>
    </source>
</evidence>
<feature type="domain" description="LysM" evidence="2">
    <location>
        <begin position="40"/>
        <end position="84"/>
    </location>
</feature>
<dbReference type="PANTHER" id="PTHR20932">
    <property type="entry name" value="LYSM AND PUTATIVE PEPTIDOGLYCAN-BINDING DOMAIN-CONTAINING PROTEIN"/>
    <property type="match status" value="1"/>
</dbReference>
<feature type="region of interest" description="Disordered" evidence="1">
    <location>
        <begin position="90"/>
        <end position="116"/>
    </location>
</feature>
<dbReference type="InterPro" id="IPR018392">
    <property type="entry name" value="LysM"/>
</dbReference>
<dbReference type="AlphaFoldDB" id="A0A8S0QAA2"/>
<protein>
    <recommendedName>
        <fullName evidence="2">LysM domain-containing protein</fullName>
    </recommendedName>
</protein>
<dbReference type="Gene3D" id="3.10.350.10">
    <property type="entry name" value="LysM domain"/>
    <property type="match status" value="1"/>
</dbReference>
<name>A0A8S0QAA2_OLEEU</name>
<evidence type="ECO:0000259" key="2">
    <source>
        <dbReference type="PROSITE" id="PS51782"/>
    </source>
</evidence>
<dbReference type="PROSITE" id="PS51782">
    <property type="entry name" value="LYSM"/>
    <property type="match status" value="1"/>
</dbReference>
<gene>
    <name evidence="3" type="ORF">OLEA9_A043903</name>
</gene>
<proteinExistence type="predicted"/>
<dbReference type="Proteomes" id="UP000594638">
    <property type="component" value="Unassembled WGS sequence"/>
</dbReference>
<feature type="compositionally biased region" description="Basic and acidic residues" evidence="1">
    <location>
        <begin position="221"/>
        <end position="231"/>
    </location>
</feature>
<dbReference type="CDD" id="cd00118">
    <property type="entry name" value="LysM"/>
    <property type="match status" value="1"/>
</dbReference>
<feature type="region of interest" description="Disordered" evidence="1">
    <location>
        <begin position="174"/>
        <end position="197"/>
    </location>
</feature>
<dbReference type="OrthoDB" id="538216at2759"/>
<organism evidence="3 4">
    <name type="scientific">Olea europaea subsp. europaea</name>
    <dbReference type="NCBI Taxonomy" id="158383"/>
    <lineage>
        <taxon>Eukaryota</taxon>
        <taxon>Viridiplantae</taxon>
        <taxon>Streptophyta</taxon>
        <taxon>Embryophyta</taxon>
        <taxon>Tracheophyta</taxon>
        <taxon>Spermatophyta</taxon>
        <taxon>Magnoliopsida</taxon>
        <taxon>eudicotyledons</taxon>
        <taxon>Gunneridae</taxon>
        <taxon>Pentapetalae</taxon>
        <taxon>asterids</taxon>
        <taxon>lamiids</taxon>
        <taxon>Lamiales</taxon>
        <taxon>Oleaceae</taxon>
        <taxon>Oleeae</taxon>
        <taxon>Olea</taxon>
    </lineage>
</organism>
<comment type="caution">
    <text evidence="3">The sequence shown here is derived from an EMBL/GenBank/DDBJ whole genome shotgun (WGS) entry which is preliminary data.</text>
</comment>
<feature type="compositionally biased region" description="Low complexity" evidence="1">
    <location>
        <begin position="180"/>
        <end position="189"/>
    </location>
</feature>
<feature type="compositionally biased region" description="Polar residues" evidence="1">
    <location>
        <begin position="100"/>
        <end position="111"/>
    </location>
</feature>
<feature type="region of interest" description="Disordered" evidence="1">
    <location>
        <begin position="221"/>
        <end position="246"/>
    </location>
</feature>